<gene>
    <name evidence="9" type="ORF">E6H02_00505</name>
</gene>
<evidence type="ECO:0000313" key="10">
    <source>
        <dbReference type="Proteomes" id="UP000320393"/>
    </source>
</evidence>
<evidence type="ECO:0000256" key="2">
    <source>
        <dbReference type="ARBA" id="ARBA00022448"/>
    </source>
</evidence>
<keyword evidence="2 7" id="KW-0813">Transport</keyword>
<comment type="subcellular location">
    <subcellularLocation>
        <location evidence="1 7">Cell membrane</location>
        <topology evidence="1 7">Multi-pass membrane protein</topology>
    </subcellularLocation>
</comment>
<feature type="transmembrane region" description="Helical" evidence="7">
    <location>
        <begin position="241"/>
        <end position="262"/>
    </location>
</feature>
<dbReference type="AlphaFoldDB" id="A0A537M8W5"/>
<sequence>MADLALPFTRREAIQAAADHLRRRQRRHDLAVRFTAAAVILGLWEIGGRQISSFLFAPPSAIIGAAGQVIGSGELWKYLQVSLKVFLIGTTLGTLVGILAGIAMARVRLLDLSLEPLVIALYSTPMVALIPLLVLWLGFGDSAKVAVIFLFTLFPVLLNSYQGVKSVDPKLLEVARSYRSSERALWLDVILPSSLPFMVAGVRLAIGRGLVGMVVADLYTAVSGVGYLIVRYAQNLQIDRLFVPVVVLALMGVTLVQGLRWLEARVAPWQHVRDD</sequence>
<dbReference type="EMBL" id="VBAM01000014">
    <property type="protein sequence ID" value="TMJ16691.1"/>
    <property type="molecule type" value="Genomic_DNA"/>
</dbReference>
<keyword evidence="5 7" id="KW-1133">Transmembrane helix</keyword>
<name>A0A537M8W5_9BACT</name>
<feature type="transmembrane region" description="Helical" evidence="7">
    <location>
        <begin position="210"/>
        <end position="229"/>
    </location>
</feature>
<keyword evidence="4 7" id="KW-0812">Transmembrane</keyword>
<dbReference type="GO" id="GO:0055085">
    <property type="term" value="P:transmembrane transport"/>
    <property type="evidence" value="ECO:0007669"/>
    <property type="project" value="InterPro"/>
</dbReference>
<feature type="transmembrane region" description="Helical" evidence="7">
    <location>
        <begin position="145"/>
        <end position="164"/>
    </location>
</feature>
<dbReference type="PROSITE" id="PS50928">
    <property type="entry name" value="ABC_TM1"/>
    <property type="match status" value="1"/>
</dbReference>
<keyword evidence="6 7" id="KW-0472">Membrane</keyword>
<feature type="transmembrane region" description="Helical" evidence="7">
    <location>
        <begin position="185"/>
        <end position="204"/>
    </location>
</feature>
<proteinExistence type="inferred from homology"/>
<feature type="transmembrane region" description="Helical" evidence="7">
    <location>
        <begin position="30"/>
        <end position="47"/>
    </location>
</feature>
<feature type="transmembrane region" description="Helical" evidence="7">
    <location>
        <begin position="85"/>
        <end position="105"/>
    </location>
</feature>
<dbReference type="PANTHER" id="PTHR30151">
    <property type="entry name" value="ALKANE SULFONATE ABC TRANSPORTER-RELATED, MEMBRANE SUBUNIT"/>
    <property type="match status" value="1"/>
</dbReference>
<organism evidence="9 10">
    <name type="scientific">Candidatus Segetimicrobium genomatis</name>
    <dbReference type="NCBI Taxonomy" id="2569760"/>
    <lineage>
        <taxon>Bacteria</taxon>
        <taxon>Bacillati</taxon>
        <taxon>Candidatus Sysuimicrobiota</taxon>
        <taxon>Candidatus Sysuimicrobiia</taxon>
        <taxon>Candidatus Sysuimicrobiales</taxon>
        <taxon>Candidatus Segetimicrobiaceae</taxon>
        <taxon>Candidatus Segetimicrobium</taxon>
    </lineage>
</organism>
<dbReference type="Pfam" id="PF00528">
    <property type="entry name" value="BPD_transp_1"/>
    <property type="match status" value="1"/>
</dbReference>
<dbReference type="Gene3D" id="1.10.3720.10">
    <property type="entry name" value="MetI-like"/>
    <property type="match status" value="1"/>
</dbReference>
<protein>
    <submittedName>
        <fullName evidence="9">ABC transporter permease</fullName>
    </submittedName>
</protein>
<comment type="caution">
    <text evidence="9">The sequence shown here is derived from an EMBL/GenBank/DDBJ whole genome shotgun (WGS) entry which is preliminary data.</text>
</comment>
<dbReference type="GO" id="GO:0005886">
    <property type="term" value="C:plasma membrane"/>
    <property type="evidence" value="ECO:0007669"/>
    <property type="project" value="UniProtKB-SubCell"/>
</dbReference>
<evidence type="ECO:0000256" key="6">
    <source>
        <dbReference type="ARBA" id="ARBA00023136"/>
    </source>
</evidence>
<evidence type="ECO:0000256" key="4">
    <source>
        <dbReference type="ARBA" id="ARBA00022692"/>
    </source>
</evidence>
<comment type="similarity">
    <text evidence="7">Belongs to the binding-protein-dependent transport system permease family.</text>
</comment>
<evidence type="ECO:0000256" key="5">
    <source>
        <dbReference type="ARBA" id="ARBA00022989"/>
    </source>
</evidence>
<keyword evidence="3" id="KW-1003">Cell membrane</keyword>
<dbReference type="PANTHER" id="PTHR30151:SF0">
    <property type="entry name" value="ABC TRANSPORTER PERMEASE PROTEIN MJ0413-RELATED"/>
    <property type="match status" value="1"/>
</dbReference>
<dbReference type="Proteomes" id="UP000320393">
    <property type="component" value="Unassembled WGS sequence"/>
</dbReference>
<dbReference type="SUPFAM" id="SSF161098">
    <property type="entry name" value="MetI-like"/>
    <property type="match status" value="1"/>
</dbReference>
<evidence type="ECO:0000256" key="7">
    <source>
        <dbReference type="RuleBase" id="RU363032"/>
    </source>
</evidence>
<evidence type="ECO:0000256" key="1">
    <source>
        <dbReference type="ARBA" id="ARBA00004651"/>
    </source>
</evidence>
<evidence type="ECO:0000259" key="8">
    <source>
        <dbReference type="PROSITE" id="PS50928"/>
    </source>
</evidence>
<reference evidence="9 10" key="1">
    <citation type="journal article" date="2019" name="Nat. Microbiol.">
        <title>Mediterranean grassland soil C-N compound turnover is dependent on rainfall and depth, and is mediated by genomically divergent microorganisms.</title>
        <authorList>
            <person name="Diamond S."/>
            <person name="Andeer P.F."/>
            <person name="Li Z."/>
            <person name="Crits-Christoph A."/>
            <person name="Burstein D."/>
            <person name="Anantharaman K."/>
            <person name="Lane K.R."/>
            <person name="Thomas B.C."/>
            <person name="Pan C."/>
            <person name="Northen T.R."/>
            <person name="Banfield J.F."/>
        </authorList>
    </citation>
    <scope>NUCLEOTIDE SEQUENCE [LARGE SCALE GENOMIC DNA]</scope>
    <source>
        <strain evidence="9">NP_5</strain>
    </source>
</reference>
<accession>A0A537M8W5</accession>
<evidence type="ECO:0000313" key="9">
    <source>
        <dbReference type="EMBL" id="TMJ16691.1"/>
    </source>
</evidence>
<feature type="domain" description="ABC transmembrane type-1" evidence="8">
    <location>
        <begin position="79"/>
        <end position="259"/>
    </location>
</feature>
<evidence type="ECO:0000256" key="3">
    <source>
        <dbReference type="ARBA" id="ARBA00022475"/>
    </source>
</evidence>
<dbReference type="InterPro" id="IPR000515">
    <property type="entry name" value="MetI-like"/>
</dbReference>
<feature type="transmembrane region" description="Helical" evidence="7">
    <location>
        <begin position="117"/>
        <end position="139"/>
    </location>
</feature>
<dbReference type="InterPro" id="IPR035906">
    <property type="entry name" value="MetI-like_sf"/>
</dbReference>
<dbReference type="CDD" id="cd06261">
    <property type="entry name" value="TM_PBP2"/>
    <property type="match status" value="1"/>
</dbReference>